<reference evidence="2 3" key="1">
    <citation type="submission" date="2018-11" db="EMBL/GenBank/DDBJ databases">
        <authorList>
            <consortium name="Pathogen Informatics"/>
        </authorList>
    </citation>
    <scope>NUCLEOTIDE SEQUENCE [LARGE SCALE GENOMIC DNA]</scope>
</reference>
<dbReference type="OrthoDB" id="8921675at2759"/>
<keyword evidence="3" id="KW-1185">Reference proteome</keyword>
<organism evidence="2 3">
    <name type="scientific">Strongylus vulgaris</name>
    <name type="common">Blood worm</name>
    <dbReference type="NCBI Taxonomy" id="40348"/>
    <lineage>
        <taxon>Eukaryota</taxon>
        <taxon>Metazoa</taxon>
        <taxon>Ecdysozoa</taxon>
        <taxon>Nematoda</taxon>
        <taxon>Chromadorea</taxon>
        <taxon>Rhabditida</taxon>
        <taxon>Rhabditina</taxon>
        <taxon>Rhabditomorpha</taxon>
        <taxon>Strongyloidea</taxon>
        <taxon>Strongylidae</taxon>
        <taxon>Strongylus</taxon>
    </lineage>
</organism>
<gene>
    <name evidence="2" type="ORF">SVUK_LOCUS20024</name>
</gene>
<dbReference type="EMBL" id="UYYB01135510">
    <property type="protein sequence ID" value="VDM85026.1"/>
    <property type="molecule type" value="Genomic_DNA"/>
</dbReference>
<evidence type="ECO:0000256" key="1">
    <source>
        <dbReference type="SAM" id="MobiDB-lite"/>
    </source>
</evidence>
<evidence type="ECO:0000313" key="2">
    <source>
        <dbReference type="EMBL" id="VDM85026.1"/>
    </source>
</evidence>
<sequence>MYNEFMRNIWRVHNKWYSGPVYNNTVIAALCREGDFERTLASKEILDWNRLHGPNGLQPLVGRDEYGQNDGKLGG</sequence>
<name>A0A3P7JNQ6_STRVU</name>
<feature type="region of interest" description="Disordered" evidence="1">
    <location>
        <begin position="53"/>
        <end position="75"/>
    </location>
</feature>
<proteinExistence type="predicted"/>
<evidence type="ECO:0000313" key="3">
    <source>
        <dbReference type="Proteomes" id="UP000270094"/>
    </source>
</evidence>
<dbReference type="Proteomes" id="UP000270094">
    <property type="component" value="Unassembled WGS sequence"/>
</dbReference>
<dbReference type="AlphaFoldDB" id="A0A3P7JNQ6"/>
<protein>
    <submittedName>
        <fullName evidence="2">Uncharacterized protein</fullName>
    </submittedName>
</protein>
<accession>A0A3P7JNQ6</accession>